<feature type="compositionally biased region" description="Low complexity" evidence="1">
    <location>
        <begin position="299"/>
        <end position="317"/>
    </location>
</feature>
<name>A0A2N5U9Y3_9BASI</name>
<feature type="compositionally biased region" description="Polar residues" evidence="1">
    <location>
        <begin position="420"/>
        <end position="437"/>
    </location>
</feature>
<evidence type="ECO:0000313" key="3">
    <source>
        <dbReference type="Proteomes" id="UP000235392"/>
    </source>
</evidence>
<accession>A0A2N5U9Y3</accession>
<feature type="compositionally biased region" description="Acidic residues" evidence="1">
    <location>
        <begin position="1129"/>
        <end position="1141"/>
    </location>
</feature>
<feature type="compositionally biased region" description="Acidic residues" evidence="1">
    <location>
        <begin position="1160"/>
        <end position="1172"/>
    </location>
</feature>
<evidence type="ECO:0008006" key="4">
    <source>
        <dbReference type="Google" id="ProtNLM"/>
    </source>
</evidence>
<feature type="compositionally biased region" description="Polar residues" evidence="1">
    <location>
        <begin position="322"/>
        <end position="332"/>
    </location>
</feature>
<dbReference type="AlphaFoldDB" id="A0A2N5U9Y3"/>
<feature type="compositionally biased region" description="Polar residues" evidence="1">
    <location>
        <begin position="570"/>
        <end position="589"/>
    </location>
</feature>
<feature type="region of interest" description="Disordered" evidence="1">
    <location>
        <begin position="1116"/>
        <end position="1172"/>
    </location>
</feature>
<feature type="compositionally biased region" description="Polar residues" evidence="1">
    <location>
        <begin position="466"/>
        <end position="500"/>
    </location>
</feature>
<feature type="region of interest" description="Disordered" evidence="1">
    <location>
        <begin position="286"/>
        <end position="631"/>
    </location>
</feature>
<protein>
    <recommendedName>
        <fullName evidence="4">Golgi to ER traffic-protein</fullName>
    </recommendedName>
</protein>
<feature type="compositionally biased region" description="Basic and acidic residues" evidence="1">
    <location>
        <begin position="600"/>
        <end position="613"/>
    </location>
</feature>
<organism evidence="2 3">
    <name type="scientific">Puccinia coronata f. sp. avenae</name>
    <dbReference type="NCBI Taxonomy" id="200324"/>
    <lineage>
        <taxon>Eukaryota</taxon>
        <taxon>Fungi</taxon>
        <taxon>Dikarya</taxon>
        <taxon>Basidiomycota</taxon>
        <taxon>Pucciniomycotina</taxon>
        <taxon>Pucciniomycetes</taxon>
        <taxon>Pucciniales</taxon>
        <taxon>Pucciniaceae</taxon>
        <taxon>Puccinia</taxon>
    </lineage>
</organism>
<feature type="compositionally biased region" description="Pro residues" evidence="1">
    <location>
        <begin position="511"/>
        <end position="530"/>
    </location>
</feature>
<dbReference type="EMBL" id="PGCI01000195">
    <property type="protein sequence ID" value="PLW34547.1"/>
    <property type="molecule type" value="Genomic_DNA"/>
</dbReference>
<feature type="compositionally biased region" description="Acidic residues" evidence="1">
    <location>
        <begin position="614"/>
        <end position="630"/>
    </location>
</feature>
<dbReference type="Proteomes" id="UP000235392">
    <property type="component" value="Unassembled WGS sequence"/>
</dbReference>
<proteinExistence type="predicted"/>
<feature type="region of interest" description="Disordered" evidence="1">
    <location>
        <begin position="1"/>
        <end position="55"/>
    </location>
</feature>
<feature type="compositionally biased region" description="Polar residues" evidence="1">
    <location>
        <begin position="346"/>
        <end position="379"/>
    </location>
</feature>
<feature type="compositionally biased region" description="Basic and acidic residues" evidence="1">
    <location>
        <begin position="42"/>
        <end position="52"/>
    </location>
</feature>
<feature type="compositionally biased region" description="Low complexity" evidence="1">
    <location>
        <begin position="548"/>
        <end position="562"/>
    </location>
</feature>
<feature type="compositionally biased region" description="Basic and acidic residues" evidence="1">
    <location>
        <begin position="1142"/>
        <end position="1159"/>
    </location>
</feature>
<evidence type="ECO:0000313" key="2">
    <source>
        <dbReference type="EMBL" id="PLW34547.1"/>
    </source>
</evidence>
<evidence type="ECO:0000256" key="1">
    <source>
        <dbReference type="SAM" id="MobiDB-lite"/>
    </source>
</evidence>
<reference evidence="2 3" key="1">
    <citation type="submission" date="2017-11" db="EMBL/GenBank/DDBJ databases">
        <title>De novo assembly and phasing of dikaryotic genomes from two isolates of Puccinia coronata f. sp. avenae, the causal agent of oat crown rust.</title>
        <authorList>
            <person name="Miller M.E."/>
            <person name="Zhang Y."/>
            <person name="Omidvar V."/>
            <person name="Sperschneider J."/>
            <person name="Schwessinger B."/>
            <person name="Raley C."/>
            <person name="Palmer J.M."/>
            <person name="Garnica D."/>
            <person name="Upadhyaya N."/>
            <person name="Rathjen J."/>
            <person name="Taylor J.M."/>
            <person name="Park R.F."/>
            <person name="Dodds P.N."/>
            <person name="Hirsch C.D."/>
            <person name="Kianian S.F."/>
            <person name="Figueroa M."/>
        </authorList>
    </citation>
    <scope>NUCLEOTIDE SEQUENCE [LARGE SCALE GENOMIC DNA]</scope>
    <source>
        <strain evidence="2">12SD80</strain>
    </source>
</reference>
<comment type="caution">
    <text evidence="2">The sequence shown here is derived from an EMBL/GenBank/DDBJ whole genome shotgun (WGS) entry which is preliminary data.</text>
</comment>
<gene>
    <name evidence="2" type="ORF">PCASD_12938</name>
</gene>
<sequence>MSHPSLPKGILPGATKEPNSPPASQLDLEDLHGECSPPDPRPPPHDKEDLPRRSNCPPYAKEELCRLIARIESRIAFLEEDHLPHRGWSTQLDSLHDTYLEGLRMFVNKGTWHLTRVEASNITHNMEPSKLFLEWNSGQESSSASKTRPLTVCSSLEEHVPPIPPAPVVVSLAKTNAAATAHLWWFSIATQDNQLIPIKQLVFGFASPLPQVEPKCIRFTEINDDKDHPDDIASACTLLADTRSKSLKRPRDSASPPPMLLAANKRLKPLSSDGTLELGEDEISASTLRTTPPPTNHQSGTGTSLSSSSATTPTSGSPDHPPTTNHNSSSAAPATPMLGRLCPASTPLSSNHSALSVAAATTETPETDNPPSTPLTDNVNELDVSAETPKPGRLCALSTPFGGLPTHLTEQAGEGPLVSNRHTTPPNTPDPGTQAGNKSPPLGVPDQTAGGSSVPIPSPRRLRNRVQLNSNQQIAVVIPSQSRPSNSSRMGRCSRANTEPNIYPEDFDTPSPTPSPPPPYQQVPPAPIAKPPAGGRDPIAELFTRPCVPTAPSSSAPVPTGSQANEAPPNGTSAGNTGPAGTNEGNTPMATIKRVAPPSPDREAPHKRAKSQEDEPEEDENTSSEDEDDLTLLRGPINLTRLILPSVLKKGKVYEGALLRFTERVEPDEYFRAAFLRVIRKIDTHRELVDGHSASQRPPLNPADPYVLDVSSSKWENCVKAMHSRQFLTVVNSYPRLFQLPWPHPFINEKHVRVDVLVLGINECLSQRRPGLPPLRAGGWTALQEMMCRSSPRLPHHQWDFRTAVAEAASRAQQLVMDATKYVRPNDGVPPQGSLADTEQEIETDGLGRVLLWLSSRISTLESSGEQEHKAHKDGIHFLLKKCWEMLLAINLMHDARDTNIRKSKNQTSNLRATITKGGRTVRGAKDLWHAQRKKAYSSLAIFLNFGVAGWLVCHRNHRKYNLQDVMSLFSLAWEMAENNVTINSKLTRNRATRGADAKKPIHRSWERLNDYLMDLILDTGLQSNTINWRRAAAQWDRALTEANIAPLILKDFFTEVLTPGDTLSSSCDASPLPQINEREVVHWQIRAGRVFVPIARHQAIQERLELASGILEQTLGQPEVTDYNTDGSEPDAEGEDDDGDYETHQDGRENEDGEKDGAEGEGSEDGEEEES</sequence>